<keyword evidence="4" id="KW-0547">Nucleotide-binding</keyword>
<proteinExistence type="predicted"/>
<organism evidence="11 12">
    <name type="scientific">Bosea robiniae</name>
    <dbReference type="NCBI Taxonomy" id="1036780"/>
    <lineage>
        <taxon>Bacteria</taxon>
        <taxon>Pseudomonadati</taxon>
        <taxon>Pseudomonadota</taxon>
        <taxon>Alphaproteobacteria</taxon>
        <taxon>Hyphomicrobiales</taxon>
        <taxon>Boseaceae</taxon>
        <taxon>Bosea</taxon>
    </lineage>
</organism>
<feature type="transmembrane region" description="Helical" evidence="8">
    <location>
        <begin position="153"/>
        <end position="175"/>
    </location>
</feature>
<comment type="subcellular location">
    <subcellularLocation>
        <location evidence="1">Cell membrane</location>
        <topology evidence="1">Multi-pass membrane protein</topology>
    </subcellularLocation>
</comment>
<dbReference type="PROSITE" id="PS50893">
    <property type="entry name" value="ABC_TRANSPORTER_2"/>
    <property type="match status" value="1"/>
</dbReference>
<dbReference type="InterPro" id="IPR003439">
    <property type="entry name" value="ABC_transporter-like_ATP-bd"/>
</dbReference>
<evidence type="ECO:0000256" key="5">
    <source>
        <dbReference type="ARBA" id="ARBA00022840"/>
    </source>
</evidence>
<evidence type="ECO:0000259" key="9">
    <source>
        <dbReference type="PROSITE" id="PS50893"/>
    </source>
</evidence>
<feature type="transmembrane region" description="Helical" evidence="8">
    <location>
        <begin position="187"/>
        <end position="212"/>
    </location>
</feature>
<evidence type="ECO:0000256" key="4">
    <source>
        <dbReference type="ARBA" id="ARBA00022741"/>
    </source>
</evidence>
<keyword evidence="5 11" id="KW-0067">ATP-binding</keyword>
<evidence type="ECO:0000256" key="2">
    <source>
        <dbReference type="ARBA" id="ARBA00022448"/>
    </source>
</evidence>
<dbReference type="CDD" id="cd03223">
    <property type="entry name" value="ABCD_peroxisomal_ALDP"/>
    <property type="match status" value="1"/>
</dbReference>
<accession>A0ABY0NJN4</accession>
<evidence type="ECO:0000256" key="8">
    <source>
        <dbReference type="SAM" id="Phobius"/>
    </source>
</evidence>
<dbReference type="InterPro" id="IPR036640">
    <property type="entry name" value="ABC1_TM_sf"/>
</dbReference>
<dbReference type="PANTHER" id="PTHR11384:SF59">
    <property type="entry name" value="LYSOSOMAL COBALAMIN TRANSPORTER ABCD4"/>
    <property type="match status" value="1"/>
</dbReference>
<dbReference type="InterPro" id="IPR050835">
    <property type="entry name" value="ABC_transporter_sub-D"/>
</dbReference>
<dbReference type="SUPFAM" id="SSF52540">
    <property type="entry name" value="P-loop containing nucleoside triphosphate hydrolases"/>
    <property type="match status" value="1"/>
</dbReference>
<protein>
    <submittedName>
        <fullName evidence="11">ATP-binding cassette transporter</fullName>
    </submittedName>
</protein>
<evidence type="ECO:0000313" key="12">
    <source>
        <dbReference type="Proteomes" id="UP000199468"/>
    </source>
</evidence>
<keyword evidence="7 8" id="KW-0472">Membrane</keyword>
<dbReference type="SUPFAM" id="SSF90123">
    <property type="entry name" value="ABC transporter transmembrane region"/>
    <property type="match status" value="1"/>
</dbReference>
<evidence type="ECO:0000256" key="6">
    <source>
        <dbReference type="ARBA" id="ARBA00022989"/>
    </source>
</evidence>
<dbReference type="InterPro" id="IPR011527">
    <property type="entry name" value="ABC1_TM_dom"/>
</dbReference>
<dbReference type="Pfam" id="PF06472">
    <property type="entry name" value="ABC_membrane_2"/>
    <property type="match status" value="1"/>
</dbReference>
<comment type="caution">
    <text evidence="11">The sequence shown here is derived from an EMBL/GenBank/DDBJ whole genome shotgun (WGS) entry which is preliminary data.</text>
</comment>
<dbReference type="Pfam" id="PF00005">
    <property type="entry name" value="ABC_tran"/>
    <property type="match status" value="1"/>
</dbReference>
<sequence>MAEAPRVLRRSRMRQFFGIALRYWRGRARWRAWILTITVLVFIAAQTGAAVGINRWNRWFFDALEKRDVGAVWATVGWLPFLLGAAALSMSGLVVSRMLLQVRWRENLTRRLAGWWIADQRYYRLGFLANNMTAPEYRIAEDVRLAIEPLVELAIGLISAFVTAATFAAILWQVAGSAEFALGGTTIVIPSYMALAAVVYAVVASLAAYFAGRPLVARVAHKNEMEAQFRAEMTRLRENAESIALIRGDADERSSAGKSYGHVVAAWLRIVRQQGVIALVLNTNAALFPVVPLLLIAPKFLSGDVTLGAVVQVVAAFSAVQAALIWFVDNFVRLAEWFASVTRVDELMEEIEALDIGTIMDKDTGIELGESDDGAIHLDNLSIAHSNGRVVLADATVTIAQGAKALIAGESGSGKSTLIRAIAGIWPWGSGSIRVPAGQSIAFVPQKPYLPKGTLRTILLYPDADRAVTDEAVLAALQRCGLSYLAKKLDAEEDDWDRILSGGERQRVAFTRLLLQKPDIIVMDEATSALDEESQASLLNLFQEELAAATLISVGHRPGLEDYHDQKITLERRPAGAHMTSRRLRKSLWRLFRSRGADNEDERPEPYDSP</sequence>
<dbReference type="PROSITE" id="PS50929">
    <property type="entry name" value="ABC_TM1F"/>
    <property type="match status" value="1"/>
</dbReference>
<evidence type="ECO:0000256" key="1">
    <source>
        <dbReference type="ARBA" id="ARBA00004651"/>
    </source>
</evidence>
<dbReference type="InterPro" id="IPR027417">
    <property type="entry name" value="P-loop_NTPase"/>
</dbReference>
<keyword evidence="6 8" id="KW-1133">Transmembrane helix</keyword>
<dbReference type="PANTHER" id="PTHR11384">
    <property type="entry name" value="ATP-BINDING CASSETTE, SUB-FAMILY D MEMBER"/>
    <property type="match status" value="1"/>
</dbReference>
<dbReference type="Proteomes" id="UP000199468">
    <property type="component" value="Unassembled WGS sequence"/>
</dbReference>
<keyword evidence="2" id="KW-0813">Transport</keyword>
<feature type="transmembrane region" description="Helical" evidence="8">
    <location>
        <begin position="309"/>
        <end position="328"/>
    </location>
</feature>
<dbReference type="GO" id="GO:0005524">
    <property type="term" value="F:ATP binding"/>
    <property type="evidence" value="ECO:0007669"/>
    <property type="project" value="UniProtKB-KW"/>
</dbReference>
<keyword evidence="12" id="KW-1185">Reference proteome</keyword>
<evidence type="ECO:0000313" key="11">
    <source>
        <dbReference type="EMBL" id="SDF40883.1"/>
    </source>
</evidence>
<reference evidence="11 12" key="1">
    <citation type="submission" date="2016-10" db="EMBL/GenBank/DDBJ databases">
        <authorList>
            <person name="Varghese N."/>
            <person name="Submissions S."/>
        </authorList>
    </citation>
    <scope>NUCLEOTIDE SEQUENCE [LARGE SCALE GENOMIC DNA]</scope>
    <source>
        <strain evidence="11 12">DSM 26672</strain>
    </source>
</reference>
<dbReference type="Gene3D" id="1.20.1560.10">
    <property type="entry name" value="ABC transporter type 1, transmembrane domain"/>
    <property type="match status" value="1"/>
</dbReference>
<feature type="transmembrane region" description="Helical" evidence="8">
    <location>
        <begin position="73"/>
        <end position="95"/>
    </location>
</feature>
<evidence type="ECO:0000259" key="10">
    <source>
        <dbReference type="PROSITE" id="PS50929"/>
    </source>
</evidence>
<feature type="domain" description="ABC transporter" evidence="9">
    <location>
        <begin position="376"/>
        <end position="597"/>
    </location>
</feature>
<evidence type="ECO:0000256" key="3">
    <source>
        <dbReference type="ARBA" id="ARBA00022692"/>
    </source>
</evidence>
<feature type="transmembrane region" description="Helical" evidence="8">
    <location>
        <begin position="276"/>
        <end position="297"/>
    </location>
</feature>
<keyword evidence="3 8" id="KW-0812">Transmembrane</keyword>
<evidence type="ECO:0000256" key="7">
    <source>
        <dbReference type="ARBA" id="ARBA00023136"/>
    </source>
</evidence>
<gene>
    <name evidence="11" type="ORF">SAMN05421844_101546</name>
</gene>
<dbReference type="EMBL" id="FNBZ01000001">
    <property type="protein sequence ID" value="SDF40883.1"/>
    <property type="molecule type" value="Genomic_DNA"/>
</dbReference>
<dbReference type="InterPro" id="IPR003593">
    <property type="entry name" value="AAA+_ATPase"/>
</dbReference>
<feature type="domain" description="ABC transmembrane type-1" evidence="10">
    <location>
        <begin position="37"/>
        <end position="336"/>
    </location>
</feature>
<dbReference type="SMART" id="SM00382">
    <property type="entry name" value="AAA"/>
    <property type="match status" value="1"/>
</dbReference>
<dbReference type="Gene3D" id="3.40.50.300">
    <property type="entry name" value="P-loop containing nucleotide triphosphate hydrolases"/>
    <property type="match status" value="1"/>
</dbReference>
<name>A0ABY0NJN4_9HYPH</name>